<proteinExistence type="predicted"/>
<feature type="domain" description="Methylene-tetrahydrofolate reductase C-terminal-like" evidence="1">
    <location>
        <begin position="83"/>
        <end position="174"/>
    </location>
</feature>
<evidence type="ECO:0000259" key="1">
    <source>
        <dbReference type="Pfam" id="PF12225"/>
    </source>
</evidence>
<reference evidence="2 3" key="1">
    <citation type="submission" date="2020-01" db="EMBL/GenBank/DDBJ databases">
        <title>Draft genome assembly of Ensifer adhaerens T173.</title>
        <authorList>
            <person name="Craig J.E."/>
            <person name="Stinchcombe J.R."/>
        </authorList>
    </citation>
    <scope>NUCLEOTIDE SEQUENCE [LARGE SCALE GENOMIC DNA]</scope>
    <source>
        <strain evidence="2 3">T173</strain>
    </source>
</reference>
<evidence type="ECO:0000313" key="2">
    <source>
        <dbReference type="EMBL" id="MBM3095935.1"/>
    </source>
</evidence>
<name>A0AAW4FWX5_9HYPH</name>
<protein>
    <submittedName>
        <fullName evidence="2">Methylenetetrahydrofolate reductase</fullName>
    </submittedName>
</protein>
<accession>A0AAW4FWX5</accession>
<dbReference type="AlphaFoldDB" id="A0AAW4FWX5"/>
<dbReference type="InterPro" id="IPR022026">
    <property type="entry name" value="DUF5981"/>
</dbReference>
<keyword evidence="3" id="KW-1185">Reference proteome</keyword>
<dbReference type="Pfam" id="PF12225">
    <property type="entry name" value="DUF5981"/>
    <property type="match status" value="1"/>
</dbReference>
<evidence type="ECO:0000313" key="3">
    <source>
        <dbReference type="Proteomes" id="UP000744980"/>
    </source>
</evidence>
<sequence>MAEPKLAGAAEAKIVKGNAAPAAKAATGAYTPAGVSPSRRSRHKYTVRLWAVRHSRFLEWFYNRFADLFLLLHPLWNAIGYGRVERPVTFVERHVKGFLFDCRMCGQCALSSTGMSCPMNCPKQLRNGPCGGVRANGNCEVEPDMPCVWVQAWKGSQNMTKGDAIMNVQKPVNQSLRETSSWLRVTAEAAARREAQAKENQA</sequence>
<organism evidence="2 3">
    <name type="scientific">Ensifer canadensis</name>
    <dbReference type="NCBI Taxonomy" id="555315"/>
    <lineage>
        <taxon>Bacteria</taxon>
        <taxon>Pseudomonadati</taxon>
        <taxon>Pseudomonadota</taxon>
        <taxon>Alphaproteobacteria</taxon>
        <taxon>Hyphomicrobiales</taxon>
        <taxon>Rhizobiaceae</taxon>
        <taxon>Sinorhizobium/Ensifer group</taxon>
        <taxon>Ensifer</taxon>
    </lineage>
</organism>
<comment type="caution">
    <text evidence="2">The sequence shown here is derived from an EMBL/GenBank/DDBJ whole genome shotgun (WGS) entry which is preliminary data.</text>
</comment>
<dbReference type="RefSeq" id="WP_057210906.1">
    <property type="nucleotide sequence ID" value="NZ_CP083370.1"/>
</dbReference>
<gene>
    <name evidence="2" type="ORF">GFB56_35235</name>
</gene>
<dbReference type="Proteomes" id="UP000744980">
    <property type="component" value="Unassembled WGS sequence"/>
</dbReference>
<dbReference type="EMBL" id="WXFA01000062">
    <property type="protein sequence ID" value="MBM3095935.1"/>
    <property type="molecule type" value="Genomic_DNA"/>
</dbReference>